<name>A0A507QMS5_MONPU</name>
<feature type="region of interest" description="Disordered" evidence="1">
    <location>
        <begin position="206"/>
        <end position="254"/>
    </location>
</feature>
<feature type="compositionally biased region" description="Polar residues" evidence="1">
    <location>
        <begin position="140"/>
        <end position="151"/>
    </location>
</feature>
<feature type="compositionally biased region" description="Low complexity" evidence="1">
    <location>
        <begin position="206"/>
        <end position="221"/>
    </location>
</feature>
<accession>A0A507QMS5</accession>
<dbReference type="PROSITE" id="PS00036">
    <property type="entry name" value="BZIP_BASIC"/>
    <property type="match status" value="1"/>
</dbReference>
<keyword evidence="4" id="KW-1185">Reference proteome</keyword>
<dbReference type="GO" id="GO:0003700">
    <property type="term" value="F:DNA-binding transcription factor activity"/>
    <property type="evidence" value="ECO:0007669"/>
    <property type="project" value="InterPro"/>
</dbReference>
<dbReference type="SUPFAM" id="SSF57959">
    <property type="entry name" value="Leucine zipper domain"/>
    <property type="match status" value="1"/>
</dbReference>
<dbReference type="InterPro" id="IPR052635">
    <property type="entry name" value="Sec_Metab_Biosynth_Reg"/>
</dbReference>
<dbReference type="EMBL" id="VIFY01000183">
    <property type="protein sequence ID" value="TQB68901.1"/>
    <property type="molecule type" value="Genomic_DNA"/>
</dbReference>
<sequence length="344" mass="37461">MDRSQTLLSAVPRGTWSQSTSSAFSPHANPDEDWTQISDLAERRRIQNRIAQRNYRKKLKRRLEDLERKAGSDAAFSNAQEQSQPSKKTPKTKTTTATSTSTSTRSRTKQQQQQQRSPSARQRAHDLSSPSPYDPYPPSMFSQQCTRQLSTSPPPVFAYPPSSYPPLDGYLQPVYTPVVPVTPHHYIPNSYNDFAWNASEHQHFVSVLPPSSSSSSSSSSLMVPGGLPPDSMKGHTHDGSLHHPGHGLFPHENTTEDAFGPFSIEYPPIPSLDWHSSSSSSPSSSSSSGRTRSVSDVPTLAFPIVGNGGPLSSSPPSPSETSLIAYPLTPDSDQRFAGGSSPFV</sequence>
<dbReference type="CDD" id="cd14688">
    <property type="entry name" value="bZIP_YAP"/>
    <property type="match status" value="1"/>
</dbReference>
<comment type="caution">
    <text evidence="3">The sequence shown here is derived from an EMBL/GenBank/DDBJ whole genome shotgun (WGS) entry which is preliminary data.</text>
</comment>
<proteinExistence type="predicted"/>
<evidence type="ECO:0000313" key="4">
    <source>
        <dbReference type="Proteomes" id="UP000319663"/>
    </source>
</evidence>
<feature type="compositionally biased region" description="Polar residues" evidence="1">
    <location>
        <begin position="15"/>
        <end position="24"/>
    </location>
</feature>
<reference evidence="3 4" key="1">
    <citation type="submission" date="2019-06" db="EMBL/GenBank/DDBJ databases">
        <title>Wine fermentation using esterase from Monascus purpureus.</title>
        <authorList>
            <person name="Geng C."/>
            <person name="Zhang Y."/>
        </authorList>
    </citation>
    <scope>NUCLEOTIDE SEQUENCE [LARGE SCALE GENOMIC DNA]</scope>
    <source>
        <strain evidence="3">HQ1</strain>
    </source>
</reference>
<gene>
    <name evidence="3" type="ORF">MPDQ_002639</name>
</gene>
<feature type="compositionally biased region" description="Basic and acidic residues" evidence="1">
    <location>
        <begin position="232"/>
        <end position="241"/>
    </location>
</feature>
<feature type="region of interest" description="Disordered" evidence="1">
    <location>
        <begin position="66"/>
        <end position="154"/>
    </location>
</feature>
<dbReference type="Proteomes" id="UP000319663">
    <property type="component" value="Unassembled WGS sequence"/>
</dbReference>
<dbReference type="OrthoDB" id="194358at2759"/>
<feature type="compositionally biased region" description="Low complexity" evidence="1">
    <location>
        <begin position="82"/>
        <end position="121"/>
    </location>
</feature>
<feature type="region of interest" description="Disordered" evidence="1">
    <location>
        <begin position="273"/>
        <end position="344"/>
    </location>
</feature>
<evidence type="ECO:0000256" key="1">
    <source>
        <dbReference type="SAM" id="MobiDB-lite"/>
    </source>
</evidence>
<feature type="region of interest" description="Disordered" evidence="1">
    <location>
        <begin position="1"/>
        <end position="36"/>
    </location>
</feature>
<dbReference type="PANTHER" id="PTHR39607:SF1">
    <property type="entry name" value="B-ZIP TRANSCRIPTION FACTOR (EUROFUNG)"/>
    <property type="match status" value="1"/>
</dbReference>
<feature type="compositionally biased region" description="Low complexity" evidence="1">
    <location>
        <begin position="276"/>
        <end position="288"/>
    </location>
</feature>
<feature type="domain" description="BZIP" evidence="2">
    <location>
        <begin position="43"/>
        <end position="58"/>
    </location>
</feature>
<dbReference type="STRING" id="5098.A0A507QMS5"/>
<protein>
    <recommendedName>
        <fullName evidence="2">BZIP domain-containing protein</fullName>
    </recommendedName>
</protein>
<evidence type="ECO:0000259" key="2">
    <source>
        <dbReference type="PROSITE" id="PS00036"/>
    </source>
</evidence>
<organism evidence="3 4">
    <name type="scientific">Monascus purpureus</name>
    <name type="common">Red mold</name>
    <name type="synonym">Monascus anka</name>
    <dbReference type="NCBI Taxonomy" id="5098"/>
    <lineage>
        <taxon>Eukaryota</taxon>
        <taxon>Fungi</taxon>
        <taxon>Dikarya</taxon>
        <taxon>Ascomycota</taxon>
        <taxon>Pezizomycotina</taxon>
        <taxon>Eurotiomycetes</taxon>
        <taxon>Eurotiomycetidae</taxon>
        <taxon>Eurotiales</taxon>
        <taxon>Aspergillaceae</taxon>
        <taxon>Monascus</taxon>
    </lineage>
</organism>
<dbReference type="AlphaFoldDB" id="A0A507QMS5"/>
<evidence type="ECO:0000313" key="3">
    <source>
        <dbReference type="EMBL" id="TQB68901.1"/>
    </source>
</evidence>
<dbReference type="InterPro" id="IPR046347">
    <property type="entry name" value="bZIP_sf"/>
</dbReference>
<dbReference type="InterPro" id="IPR004827">
    <property type="entry name" value="bZIP"/>
</dbReference>
<dbReference type="PANTHER" id="PTHR39607">
    <property type="entry name" value="XANTHOCILLIN BIOSYNTHESIS CLUSTER TRANSCRIPTION FACTOR XANC-RELATED"/>
    <property type="match status" value="1"/>
</dbReference>